<dbReference type="InterPro" id="IPR018392">
    <property type="entry name" value="LysM"/>
</dbReference>
<evidence type="ECO:0000256" key="5">
    <source>
        <dbReference type="ARBA" id="ARBA00032108"/>
    </source>
</evidence>
<sequence length="361" mass="39548">MQTRQQRILETRLKQRQDRRQKTTVAASLLGISSSLGIGSFVTTQQVTLANADVSQSGDMNGVTDMSGIVSEQTTTTISAENIQASNGYGDTAFLQALGQEARQLAADNDLYASVMVAQALLESNWGTSDLASSPNYNLFGVKGSYQGDSVNYNTLEDDGSGRLYSIKSNFKKYPSYKASLEDYVYLLKHGITSNVTFYSGTFKSNTNSYLDATQWLTGRYATDTQYADKLNQIIQSYHLTQFDGPEMVNYTVKSGDSLWAIAQNTDTDYYQLLSVNNLVATTNIMPGQILKVKAPLQQLAAPQQATITSINQPNQHRVVVTAKDSLAKIAKANDVSVAELKAKNHLKSDLILVGQKLVIR</sequence>
<evidence type="ECO:0000256" key="1">
    <source>
        <dbReference type="ARBA" id="ARBA00010266"/>
    </source>
</evidence>
<dbReference type="EMBL" id="JBHTOP010000006">
    <property type="protein sequence ID" value="MFD1671204.1"/>
    <property type="molecule type" value="Genomic_DNA"/>
</dbReference>
<dbReference type="InterPro" id="IPR002901">
    <property type="entry name" value="MGlyc_endo_b_GlcNAc-like_dom"/>
</dbReference>
<feature type="domain" description="LysM" evidence="6">
    <location>
        <begin position="249"/>
        <end position="293"/>
    </location>
</feature>
<keyword evidence="4" id="KW-0378">Hydrolase</keyword>
<feature type="domain" description="LysM" evidence="6">
    <location>
        <begin position="317"/>
        <end position="360"/>
    </location>
</feature>
<protein>
    <recommendedName>
        <fullName evidence="5">Peptidoglycan hydrolase</fullName>
    </recommendedName>
</protein>
<name>A0ABW4J493_9LACO</name>
<evidence type="ECO:0000259" key="6">
    <source>
        <dbReference type="PROSITE" id="PS51782"/>
    </source>
</evidence>
<keyword evidence="2" id="KW-0929">Antimicrobial</keyword>
<dbReference type="InterPro" id="IPR036779">
    <property type="entry name" value="LysM_dom_sf"/>
</dbReference>
<proteinExistence type="inferred from homology"/>
<keyword evidence="8" id="KW-1185">Reference proteome</keyword>
<comment type="similarity">
    <text evidence="1">Belongs to the glycosyl hydrolase 73 family.</text>
</comment>
<dbReference type="Gene3D" id="3.10.350.10">
    <property type="entry name" value="LysM domain"/>
    <property type="match status" value="2"/>
</dbReference>
<gene>
    <name evidence="7" type="ORF">ACFQ5M_03755</name>
</gene>
<dbReference type="CDD" id="cd00118">
    <property type="entry name" value="LysM"/>
    <property type="match status" value="2"/>
</dbReference>
<dbReference type="Gene3D" id="4.10.80.30">
    <property type="entry name" value="DNA polymerase, domain 6"/>
    <property type="match status" value="1"/>
</dbReference>
<keyword evidence="3" id="KW-0081">Bacteriolytic enzyme</keyword>
<evidence type="ECO:0000256" key="4">
    <source>
        <dbReference type="ARBA" id="ARBA00022801"/>
    </source>
</evidence>
<dbReference type="PROSITE" id="PS51782">
    <property type="entry name" value="LYSM"/>
    <property type="match status" value="2"/>
</dbReference>
<organism evidence="7 8">
    <name type="scientific">Agrilactobacillus yilanensis</name>
    <dbReference type="NCBI Taxonomy" id="2485997"/>
    <lineage>
        <taxon>Bacteria</taxon>
        <taxon>Bacillati</taxon>
        <taxon>Bacillota</taxon>
        <taxon>Bacilli</taxon>
        <taxon>Lactobacillales</taxon>
        <taxon>Lactobacillaceae</taxon>
        <taxon>Agrilactobacillus</taxon>
    </lineage>
</organism>
<dbReference type="Proteomes" id="UP001597267">
    <property type="component" value="Unassembled WGS sequence"/>
</dbReference>
<comment type="caution">
    <text evidence="7">The sequence shown here is derived from an EMBL/GenBank/DDBJ whole genome shotgun (WGS) entry which is preliminary data.</text>
</comment>
<dbReference type="SMART" id="SM00047">
    <property type="entry name" value="LYZ2"/>
    <property type="match status" value="1"/>
</dbReference>
<dbReference type="PANTHER" id="PTHR33308">
    <property type="entry name" value="PEPTIDOGLYCAN HYDROLASE FLGJ"/>
    <property type="match status" value="1"/>
</dbReference>
<dbReference type="Gene3D" id="1.10.530.10">
    <property type="match status" value="1"/>
</dbReference>
<evidence type="ECO:0000313" key="7">
    <source>
        <dbReference type="EMBL" id="MFD1671204.1"/>
    </source>
</evidence>
<dbReference type="Pfam" id="PF01476">
    <property type="entry name" value="LysM"/>
    <property type="match status" value="2"/>
</dbReference>
<evidence type="ECO:0000313" key="8">
    <source>
        <dbReference type="Proteomes" id="UP001597267"/>
    </source>
</evidence>
<evidence type="ECO:0000256" key="3">
    <source>
        <dbReference type="ARBA" id="ARBA00022638"/>
    </source>
</evidence>
<dbReference type="PANTHER" id="PTHR33308:SF9">
    <property type="entry name" value="PEPTIDOGLYCAN HYDROLASE FLGJ"/>
    <property type="match status" value="1"/>
</dbReference>
<dbReference type="Pfam" id="PF01832">
    <property type="entry name" value="Glucosaminidase"/>
    <property type="match status" value="1"/>
</dbReference>
<dbReference type="SMART" id="SM00257">
    <property type="entry name" value="LysM"/>
    <property type="match status" value="2"/>
</dbReference>
<dbReference type="RefSeq" id="WP_125713652.1">
    <property type="nucleotide sequence ID" value="NZ_JBHTOP010000006.1"/>
</dbReference>
<reference evidence="8" key="1">
    <citation type="journal article" date="2019" name="Int. J. Syst. Evol. Microbiol.">
        <title>The Global Catalogue of Microorganisms (GCM) 10K type strain sequencing project: providing services to taxonomists for standard genome sequencing and annotation.</title>
        <authorList>
            <consortium name="The Broad Institute Genomics Platform"/>
            <consortium name="The Broad Institute Genome Sequencing Center for Infectious Disease"/>
            <person name="Wu L."/>
            <person name="Ma J."/>
        </authorList>
    </citation>
    <scope>NUCLEOTIDE SEQUENCE [LARGE SCALE GENOMIC DNA]</scope>
    <source>
        <strain evidence="8">CCM 8896</strain>
    </source>
</reference>
<dbReference type="InterPro" id="IPR051056">
    <property type="entry name" value="Glycosyl_Hydrolase_73"/>
</dbReference>
<dbReference type="SUPFAM" id="SSF54106">
    <property type="entry name" value="LysM domain"/>
    <property type="match status" value="2"/>
</dbReference>
<accession>A0ABW4J493</accession>
<evidence type="ECO:0000256" key="2">
    <source>
        <dbReference type="ARBA" id="ARBA00022529"/>
    </source>
</evidence>